<accession>X1K5W9</accession>
<gene>
    <name evidence="1" type="ORF">S03H2_60599</name>
</gene>
<sequence length="35" mass="3960">MSKFGNLTKEGRLKIYSSAEKLIFGLKSIDKDIEV</sequence>
<protein>
    <submittedName>
        <fullName evidence="1">Uncharacterized protein</fullName>
    </submittedName>
</protein>
<comment type="caution">
    <text evidence="1">The sequence shown here is derived from an EMBL/GenBank/DDBJ whole genome shotgun (WGS) entry which is preliminary data.</text>
</comment>
<proteinExistence type="predicted"/>
<dbReference type="AlphaFoldDB" id="X1K5W9"/>
<dbReference type="EMBL" id="BARU01039068">
    <property type="protein sequence ID" value="GAH77458.1"/>
    <property type="molecule type" value="Genomic_DNA"/>
</dbReference>
<name>X1K5W9_9ZZZZ</name>
<reference evidence="1" key="1">
    <citation type="journal article" date="2014" name="Front. Microbiol.">
        <title>High frequency of phylogenetically diverse reductive dehalogenase-homologous genes in deep subseafloor sedimentary metagenomes.</title>
        <authorList>
            <person name="Kawai M."/>
            <person name="Futagami T."/>
            <person name="Toyoda A."/>
            <person name="Takaki Y."/>
            <person name="Nishi S."/>
            <person name="Hori S."/>
            <person name="Arai W."/>
            <person name="Tsubouchi T."/>
            <person name="Morono Y."/>
            <person name="Uchiyama I."/>
            <person name="Ito T."/>
            <person name="Fujiyama A."/>
            <person name="Inagaki F."/>
            <person name="Takami H."/>
        </authorList>
    </citation>
    <scope>NUCLEOTIDE SEQUENCE</scope>
    <source>
        <strain evidence="1">Expedition CK06-06</strain>
    </source>
</reference>
<evidence type="ECO:0000313" key="1">
    <source>
        <dbReference type="EMBL" id="GAH77458.1"/>
    </source>
</evidence>
<feature type="non-terminal residue" evidence="1">
    <location>
        <position position="35"/>
    </location>
</feature>
<organism evidence="1">
    <name type="scientific">marine sediment metagenome</name>
    <dbReference type="NCBI Taxonomy" id="412755"/>
    <lineage>
        <taxon>unclassified sequences</taxon>
        <taxon>metagenomes</taxon>
        <taxon>ecological metagenomes</taxon>
    </lineage>
</organism>